<keyword evidence="10" id="KW-0547">Nucleotide-binding</keyword>
<evidence type="ECO:0000256" key="1">
    <source>
        <dbReference type="ARBA" id="ARBA00000085"/>
    </source>
</evidence>
<dbReference type="PROSITE" id="PS50109">
    <property type="entry name" value="HIS_KIN"/>
    <property type="match status" value="1"/>
</dbReference>
<comment type="catalytic activity">
    <reaction evidence="1">
        <text>ATP + protein L-histidine = ADP + protein N-phospho-L-histidine.</text>
        <dbReference type="EC" id="2.7.13.3"/>
    </reaction>
</comment>
<evidence type="ECO:0000256" key="5">
    <source>
        <dbReference type="ARBA" id="ARBA00022777"/>
    </source>
</evidence>
<feature type="domain" description="Histidine kinase" evidence="8">
    <location>
        <begin position="144"/>
        <end position="359"/>
    </location>
</feature>
<dbReference type="GO" id="GO:0005524">
    <property type="term" value="F:ATP binding"/>
    <property type="evidence" value="ECO:0007669"/>
    <property type="project" value="UniProtKB-KW"/>
</dbReference>
<protein>
    <recommendedName>
        <fullName evidence="2">histidine kinase</fullName>
        <ecNumber evidence="2">2.7.13.3</ecNumber>
    </recommendedName>
</protein>
<reference evidence="10 11" key="1">
    <citation type="submission" date="2024-09" db="EMBL/GenBank/DDBJ databases">
        <title>Floridaenema gen nov. (Aerosakkonemataceae, Aerosakkonematales ord. nov., Cyanobacteria) from benthic tropical and subtropical fresh waters, with the description of four new species.</title>
        <authorList>
            <person name="Moretto J.A."/>
            <person name="Berthold D.E."/>
            <person name="Lefler F.W."/>
            <person name="Huang I.-S."/>
            <person name="Laughinghouse H. IV."/>
        </authorList>
    </citation>
    <scope>NUCLEOTIDE SEQUENCE [LARGE SCALE GENOMIC DNA]</scope>
    <source>
        <strain evidence="10 11">BLCC-F167</strain>
    </source>
</reference>
<dbReference type="RefSeq" id="WP_413277483.1">
    <property type="nucleotide sequence ID" value="NZ_JBHFNT010000086.1"/>
</dbReference>
<keyword evidence="5" id="KW-0418">Kinase</keyword>
<organism evidence="10 11">
    <name type="scientific">Floridaenema evergladense BLCC-F167</name>
    <dbReference type="NCBI Taxonomy" id="3153639"/>
    <lineage>
        <taxon>Bacteria</taxon>
        <taxon>Bacillati</taxon>
        <taxon>Cyanobacteriota</taxon>
        <taxon>Cyanophyceae</taxon>
        <taxon>Oscillatoriophycideae</taxon>
        <taxon>Aerosakkonematales</taxon>
        <taxon>Aerosakkonemataceae</taxon>
        <taxon>Floridanema</taxon>
        <taxon>Floridanema evergladense</taxon>
    </lineage>
</organism>
<sequence length="359" mass="39605">MNNKSSQILIVDDVADNLLMMQNLLGKEGYCVNTYDNGNEAIASILASPPDLILLDVMMPNLDGYEVTFKIRSQPHLPYIPILLICADSSQNLANGLDLGADDFLYEPLKINDLLARVRSLLRLKYSIDAMEEMTKARKDFISRLANDLLTPLVAADRMLFLLQKGTFGELKPEAKKAIAAISQSNQNLLALVNTLLEVHRFEAGSKRLVRTRFNLTKMIQQVVEELKPLADAKGLCLTYSQPDLTPIKIMVDGLELRRVVTNLVGNAIKFTDSGYVKIAVVQDVESVSISVEDTGMGIKLSEQATLFERFRTGNHNRGGSGLGLHLSHRIVEAHQGSITVTSTVEKGSKFTVHLPNSV</sequence>
<dbReference type="InterPro" id="IPR036097">
    <property type="entry name" value="HisK_dim/P_sf"/>
</dbReference>
<dbReference type="InterPro" id="IPR001789">
    <property type="entry name" value="Sig_transdc_resp-reg_receiver"/>
</dbReference>
<evidence type="ECO:0000256" key="4">
    <source>
        <dbReference type="ARBA" id="ARBA00022679"/>
    </source>
</evidence>
<proteinExistence type="predicted"/>
<dbReference type="InterPro" id="IPR005467">
    <property type="entry name" value="His_kinase_dom"/>
</dbReference>
<dbReference type="InterPro" id="IPR036890">
    <property type="entry name" value="HATPase_C_sf"/>
</dbReference>
<dbReference type="SUPFAM" id="SSF52172">
    <property type="entry name" value="CheY-like"/>
    <property type="match status" value="1"/>
</dbReference>
<evidence type="ECO:0000313" key="10">
    <source>
        <dbReference type="EMBL" id="MFB2835058.1"/>
    </source>
</evidence>
<dbReference type="SUPFAM" id="SSF55874">
    <property type="entry name" value="ATPase domain of HSP90 chaperone/DNA topoisomerase II/histidine kinase"/>
    <property type="match status" value="1"/>
</dbReference>
<dbReference type="Pfam" id="PF02518">
    <property type="entry name" value="HATPase_c"/>
    <property type="match status" value="1"/>
</dbReference>
<comment type="caution">
    <text evidence="10">The sequence shown here is derived from an EMBL/GenBank/DDBJ whole genome shotgun (WGS) entry which is preliminary data.</text>
</comment>
<dbReference type="Pfam" id="PF00512">
    <property type="entry name" value="HisKA"/>
    <property type="match status" value="1"/>
</dbReference>
<keyword evidence="4" id="KW-0808">Transferase</keyword>
<dbReference type="InterPro" id="IPR011006">
    <property type="entry name" value="CheY-like_superfamily"/>
</dbReference>
<dbReference type="Gene3D" id="3.40.50.2300">
    <property type="match status" value="1"/>
</dbReference>
<dbReference type="SMART" id="SM00387">
    <property type="entry name" value="HATPase_c"/>
    <property type="match status" value="1"/>
</dbReference>
<dbReference type="Proteomes" id="UP001576780">
    <property type="component" value="Unassembled WGS sequence"/>
</dbReference>
<dbReference type="SMART" id="SM00388">
    <property type="entry name" value="HisKA"/>
    <property type="match status" value="1"/>
</dbReference>
<evidence type="ECO:0000256" key="3">
    <source>
        <dbReference type="ARBA" id="ARBA00022553"/>
    </source>
</evidence>
<dbReference type="PROSITE" id="PS50110">
    <property type="entry name" value="RESPONSE_REGULATORY"/>
    <property type="match status" value="1"/>
</dbReference>
<dbReference type="Pfam" id="PF00072">
    <property type="entry name" value="Response_reg"/>
    <property type="match status" value="1"/>
</dbReference>
<dbReference type="CDD" id="cd00082">
    <property type="entry name" value="HisKA"/>
    <property type="match status" value="1"/>
</dbReference>
<keyword evidence="6" id="KW-0902">Two-component regulatory system</keyword>
<evidence type="ECO:0000259" key="8">
    <source>
        <dbReference type="PROSITE" id="PS50109"/>
    </source>
</evidence>
<feature type="modified residue" description="4-aspartylphosphate" evidence="7">
    <location>
        <position position="56"/>
    </location>
</feature>
<dbReference type="EMBL" id="JBHFNT010000086">
    <property type="protein sequence ID" value="MFB2835058.1"/>
    <property type="molecule type" value="Genomic_DNA"/>
</dbReference>
<dbReference type="Gene3D" id="1.10.287.130">
    <property type="match status" value="1"/>
</dbReference>
<dbReference type="EC" id="2.7.13.3" evidence="2"/>
<keyword evidence="10" id="KW-0067">ATP-binding</keyword>
<evidence type="ECO:0000256" key="6">
    <source>
        <dbReference type="ARBA" id="ARBA00023012"/>
    </source>
</evidence>
<evidence type="ECO:0000256" key="2">
    <source>
        <dbReference type="ARBA" id="ARBA00012438"/>
    </source>
</evidence>
<keyword evidence="11" id="KW-1185">Reference proteome</keyword>
<evidence type="ECO:0000313" key="11">
    <source>
        <dbReference type="Proteomes" id="UP001576780"/>
    </source>
</evidence>
<evidence type="ECO:0000259" key="9">
    <source>
        <dbReference type="PROSITE" id="PS50110"/>
    </source>
</evidence>
<dbReference type="PANTHER" id="PTHR43047:SF72">
    <property type="entry name" value="OSMOSENSING HISTIDINE PROTEIN KINASE SLN1"/>
    <property type="match status" value="1"/>
</dbReference>
<dbReference type="InterPro" id="IPR003661">
    <property type="entry name" value="HisK_dim/P_dom"/>
</dbReference>
<keyword evidence="3 7" id="KW-0597">Phosphoprotein</keyword>
<dbReference type="InterPro" id="IPR004358">
    <property type="entry name" value="Sig_transdc_His_kin-like_C"/>
</dbReference>
<accession>A0ABV4WIZ1</accession>
<dbReference type="PANTHER" id="PTHR43047">
    <property type="entry name" value="TWO-COMPONENT HISTIDINE PROTEIN KINASE"/>
    <property type="match status" value="1"/>
</dbReference>
<name>A0ABV4WIZ1_9CYAN</name>
<dbReference type="SUPFAM" id="SSF47384">
    <property type="entry name" value="Homodimeric domain of signal transducing histidine kinase"/>
    <property type="match status" value="1"/>
</dbReference>
<dbReference type="Gene3D" id="3.30.565.10">
    <property type="entry name" value="Histidine kinase-like ATPase, C-terminal domain"/>
    <property type="match status" value="1"/>
</dbReference>
<dbReference type="SMART" id="SM00448">
    <property type="entry name" value="REC"/>
    <property type="match status" value="1"/>
</dbReference>
<dbReference type="InterPro" id="IPR003594">
    <property type="entry name" value="HATPase_dom"/>
</dbReference>
<feature type="domain" description="Response regulatory" evidence="9">
    <location>
        <begin position="7"/>
        <end position="122"/>
    </location>
</feature>
<dbReference type="PRINTS" id="PR00344">
    <property type="entry name" value="BCTRLSENSOR"/>
</dbReference>
<gene>
    <name evidence="10" type="ORF">ACE1CA_11045</name>
</gene>
<evidence type="ECO:0000256" key="7">
    <source>
        <dbReference type="PROSITE-ProRule" id="PRU00169"/>
    </source>
</evidence>